<name>A0ABW0VED3_9ACTN</name>
<evidence type="ECO:0000259" key="1">
    <source>
        <dbReference type="Pfam" id="PF02627"/>
    </source>
</evidence>
<evidence type="ECO:0000313" key="2">
    <source>
        <dbReference type="EMBL" id="MFC5644157.1"/>
    </source>
</evidence>
<evidence type="ECO:0000313" key="3">
    <source>
        <dbReference type="Proteomes" id="UP001596066"/>
    </source>
</evidence>
<dbReference type="EMBL" id="JBHSOC010000042">
    <property type="protein sequence ID" value="MFC5644157.1"/>
    <property type="molecule type" value="Genomic_DNA"/>
</dbReference>
<dbReference type="SUPFAM" id="SSF69118">
    <property type="entry name" value="AhpD-like"/>
    <property type="match status" value="1"/>
</dbReference>
<proteinExistence type="predicted"/>
<sequence>MPRLPQLAEDSTGLLDETRRQLGRVPNLYAALANGPAALAGYLAMRDHLTRGVLTPRLREQLALLIAQENSCTYCVSAHTLRATRMGLTPDELARTRDASDTDPHADAVLRIARAVVRDRGRVGDRELTDARAAGVSDAELAEIVAHVALNTLSNYFNHLAQPELDFPEVAA</sequence>
<keyword evidence="3" id="KW-1185">Reference proteome</keyword>
<reference evidence="3" key="1">
    <citation type="journal article" date="2019" name="Int. J. Syst. Evol. Microbiol.">
        <title>The Global Catalogue of Microorganisms (GCM) 10K type strain sequencing project: providing services to taxonomists for standard genome sequencing and annotation.</title>
        <authorList>
            <consortium name="The Broad Institute Genomics Platform"/>
            <consortium name="The Broad Institute Genome Sequencing Center for Infectious Disease"/>
            <person name="Wu L."/>
            <person name="Ma J."/>
        </authorList>
    </citation>
    <scope>NUCLEOTIDE SEQUENCE [LARGE SCALE GENOMIC DNA]</scope>
    <source>
        <strain evidence="3">CGMCC 4.1622</strain>
    </source>
</reference>
<dbReference type="InterPro" id="IPR004675">
    <property type="entry name" value="AhpD_core"/>
</dbReference>
<dbReference type="Proteomes" id="UP001596066">
    <property type="component" value="Unassembled WGS sequence"/>
</dbReference>
<dbReference type="RefSeq" id="WP_346141609.1">
    <property type="nucleotide sequence ID" value="NZ_BAAAUA010000005.1"/>
</dbReference>
<protein>
    <submittedName>
        <fullName evidence="2">Carboxymuconolactone decarboxylase family protein</fullName>
    </submittedName>
</protein>
<comment type="caution">
    <text evidence="2">The sequence shown here is derived from an EMBL/GenBank/DDBJ whole genome shotgun (WGS) entry which is preliminary data.</text>
</comment>
<accession>A0ABW0VED3</accession>
<dbReference type="InterPro" id="IPR003779">
    <property type="entry name" value="CMD-like"/>
</dbReference>
<gene>
    <name evidence="2" type="ORF">ACFPZF_22710</name>
</gene>
<dbReference type="Pfam" id="PF02627">
    <property type="entry name" value="CMD"/>
    <property type="match status" value="1"/>
</dbReference>
<dbReference type="InterPro" id="IPR029032">
    <property type="entry name" value="AhpD-like"/>
</dbReference>
<dbReference type="Gene3D" id="1.20.1290.10">
    <property type="entry name" value="AhpD-like"/>
    <property type="match status" value="1"/>
</dbReference>
<feature type="domain" description="Carboxymuconolactone decarboxylase-like" evidence="1">
    <location>
        <begin position="36"/>
        <end position="114"/>
    </location>
</feature>
<dbReference type="NCBIfam" id="TIGR00778">
    <property type="entry name" value="ahpD_dom"/>
    <property type="match status" value="1"/>
</dbReference>
<organism evidence="2 3">
    <name type="scientific">Kitasatospora cinereorecta</name>
    <dbReference type="NCBI Taxonomy" id="285560"/>
    <lineage>
        <taxon>Bacteria</taxon>
        <taxon>Bacillati</taxon>
        <taxon>Actinomycetota</taxon>
        <taxon>Actinomycetes</taxon>
        <taxon>Kitasatosporales</taxon>
        <taxon>Streptomycetaceae</taxon>
        <taxon>Kitasatospora</taxon>
    </lineage>
</organism>
<dbReference type="PANTHER" id="PTHR35446:SF3">
    <property type="entry name" value="CMD DOMAIN-CONTAINING PROTEIN"/>
    <property type="match status" value="1"/>
</dbReference>
<dbReference type="PANTHER" id="PTHR35446">
    <property type="entry name" value="SI:CH211-175M2.5"/>
    <property type="match status" value="1"/>
</dbReference>